<dbReference type="PANTHER" id="PTHR47955">
    <property type="entry name" value="CYTOCHROME P450 FAMILY 71 PROTEIN"/>
    <property type="match status" value="1"/>
</dbReference>
<reference evidence="11" key="1">
    <citation type="journal article" date="2017" name="Nat. Commun.">
        <title>The asparagus genome sheds light on the origin and evolution of a young Y chromosome.</title>
        <authorList>
            <person name="Harkess A."/>
            <person name="Zhou J."/>
            <person name="Xu C."/>
            <person name="Bowers J.E."/>
            <person name="Van der Hulst R."/>
            <person name="Ayyampalayam S."/>
            <person name="Mercati F."/>
            <person name="Riccardi P."/>
            <person name="McKain M.R."/>
            <person name="Kakrana A."/>
            <person name="Tang H."/>
            <person name="Ray J."/>
            <person name="Groenendijk J."/>
            <person name="Arikit S."/>
            <person name="Mathioni S.M."/>
            <person name="Nakano M."/>
            <person name="Shan H."/>
            <person name="Telgmann-Rauber A."/>
            <person name="Kanno A."/>
            <person name="Yue Z."/>
            <person name="Chen H."/>
            <person name="Li W."/>
            <person name="Chen Y."/>
            <person name="Xu X."/>
            <person name="Zhang Y."/>
            <person name="Luo S."/>
            <person name="Chen H."/>
            <person name="Gao J."/>
            <person name="Mao Z."/>
            <person name="Pires J.C."/>
            <person name="Luo M."/>
            <person name="Kudrna D."/>
            <person name="Wing R.A."/>
            <person name="Meyers B.C."/>
            <person name="Yi K."/>
            <person name="Kong H."/>
            <person name="Lavrijsen P."/>
            <person name="Sunseri F."/>
            <person name="Falavigna A."/>
            <person name="Ye Y."/>
            <person name="Leebens-Mack J.H."/>
            <person name="Chen G."/>
        </authorList>
    </citation>
    <scope>NUCLEOTIDE SEQUENCE [LARGE SCALE GENOMIC DNA]</scope>
    <source>
        <strain evidence="11">cv. DH0086</strain>
    </source>
</reference>
<evidence type="ECO:0000256" key="5">
    <source>
        <dbReference type="ARBA" id="ARBA00023002"/>
    </source>
</evidence>
<proteinExistence type="inferred from homology"/>
<accession>A0A5P1FHM5</accession>
<evidence type="ECO:0000313" key="10">
    <source>
        <dbReference type="EMBL" id="ONK77223.1"/>
    </source>
</evidence>
<dbReference type="GO" id="GO:0004497">
    <property type="term" value="F:monooxygenase activity"/>
    <property type="evidence" value="ECO:0007669"/>
    <property type="project" value="UniProtKB-KW"/>
</dbReference>
<dbReference type="PANTHER" id="PTHR47955:SF19">
    <property type="entry name" value="CYTOCHROME P450 71A9-LIKE ISOFORM X1"/>
    <property type="match status" value="1"/>
</dbReference>
<dbReference type="PRINTS" id="PR00465">
    <property type="entry name" value="EP450IV"/>
</dbReference>
<feature type="binding site" description="axial binding residue" evidence="8">
    <location>
        <position position="313"/>
    </location>
    <ligand>
        <name>heme</name>
        <dbReference type="ChEBI" id="CHEBI:30413"/>
    </ligand>
    <ligandPart>
        <name>Fe</name>
        <dbReference type="ChEBI" id="CHEBI:18248"/>
    </ligandPart>
</feature>
<dbReference type="AlphaFoldDB" id="A0A5P1FHM5"/>
<comment type="cofactor">
    <cofactor evidence="1 8">
        <name>heme</name>
        <dbReference type="ChEBI" id="CHEBI:30413"/>
    </cofactor>
</comment>
<protein>
    <recommendedName>
        <fullName evidence="12">Cytochrome P450</fullName>
    </recommendedName>
</protein>
<keyword evidence="11" id="KW-1185">Reference proteome</keyword>
<keyword evidence="6 8" id="KW-0408">Iron</keyword>
<keyword evidence="4 8" id="KW-0479">Metal-binding</keyword>
<evidence type="ECO:0008006" key="12">
    <source>
        <dbReference type="Google" id="ProtNLM"/>
    </source>
</evidence>
<dbReference type="InterPro" id="IPR036396">
    <property type="entry name" value="Cyt_P450_sf"/>
</dbReference>
<organism evidence="10 11">
    <name type="scientific">Asparagus officinalis</name>
    <name type="common">Garden asparagus</name>
    <dbReference type="NCBI Taxonomy" id="4686"/>
    <lineage>
        <taxon>Eukaryota</taxon>
        <taxon>Viridiplantae</taxon>
        <taxon>Streptophyta</taxon>
        <taxon>Embryophyta</taxon>
        <taxon>Tracheophyta</taxon>
        <taxon>Spermatophyta</taxon>
        <taxon>Magnoliopsida</taxon>
        <taxon>Liliopsida</taxon>
        <taxon>Asparagales</taxon>
        <taxon>Asparagaceae</taxon>
        <taxon>Asparagoideae</taxon>
        <taxon>Asparagus</taxon>
    </lineage>
</organism>
<gene>
    <name evidence="10" type="ORF">A4U43_C02F4350</name>
</gene>
<evidence type="ECO:0000256" key="9">
    <source>
        <dbReference type="RuleBase" id="RU000461"/>
    </source>
</evidence>
<dbReference type="GO" id="GO:0020037">
    <property type="term" value="F:heme binding"/>
    <property type="evidence" value="ECO:0007669"/>
    <property type="project" value="InterPro"/>
</dbReference>
<evidence type="ECO:0000313" key="11">
    <source>
        <dbReference type="Proteomes" id="UP000243459"/>
    </source>
</evidence>
<evidence type="ECO:0000256" key="6">
    <source>
        <dbReference type="ARBA" id="ARBA00023004"/>
    </source>
</evidence>
<dbReference type="PROSITE" id="PS00086">
    <property type="entry name" value="CYTOCHROME_P450"/>
    <property type="match status" value="1"/>
</dbReference>
<dbReference type="Gramene" id="ONK77223">
    <property type="protein sequence ID" value="ONK77223"/>
    <property type="gene ID" value="A4U43_C02F4350"/>
</dbReference>
<dbReference type="Gene3D" id="1.10.630.10">
    <property type="entry name" value="Cytochrome P450"/>
    <property type="match status" value="2"/>
</dbReference>
<dbReference type="Proteomes" id="UP000243459">
    <property type="component" value="Chromosome 2"/>
</dbReference>
<evidence type="ECO:0000256" key="1">
    <source>
        <dbReference type="ARBA" id="ARBA00001971"/>
    </source>
</evidence>
<dbReference type="EMBL" id="CM007382">
    <property type="protein sequence ID" value="ONK77223.1"/>
    <property type="molecule type" value="Genomic_DNA"/>
</dbReference>
<comment type="similarity">
    <text evidence="2 9">Belongs to the cytochrome P450 family.</text>
</comment>
<evidence type="ECO:0000256" key="4">
    <source>
        <dbReference type="ARBA" id="ARBA00022723"/>
    </source>
</evidence>
<dbReference type="SUPFAM" id="SSF48264">
    <property type="entry name" value="Cytochrome P450"/>
    <property type="match status" value="1"/>
</dbReference>
<dbReference type="GO" id="GO:0005506">
    <property type="term" value="F:iron ion binding"/>
    <property type="evidence" value="ECO:0007669"/>
    <property type="project" value="InterPro"/>
</dbReference>
<keyword evidence="7 9" id="KW-0503">Monooxygenase</keyword>
<dbReference type="Pfam" id="PF00067">
    <property type="entry name" value="p450"/>
    <property type="match status" value="2"/>
</dbReference>
<evidence type="ECO:0000256" key="2">
    <source>
        <dbReference type="ARBA" id="ARBA00010617"/>
    </source>
</evidence>
<evidence type="ECO:0000256" key="8">
    <source>
        <dbReference type="PIRSR" id="PIRSR602403-1"/>
    </source>
</evidence>
<dbReference type="FunFam" id="1.10.630.10:FF:000126">
    <property type="entry name" value="Predicted protein"/>
    <property type="match status" value="1"/>
</dbReference>
<dbReference type="GO" id="GO:0016705">
    <property type="term" value="F:oxidoreductase activity, acting on paired donors, with incorporation or reduction of molecular oxygen"/>
    <property type="evidence" value="ECO:0007669"/>
    <property type="project" value="InterPro"/>
</dbReference>
<dbReference type="InterPro" id="IPR002403">
    <property type="entry name" value="Cyt_P450_E_grp-IV"/>
</dbReference>
<evidence type="ECO:0000256" key="3">
    <source>
        <dbReference type="ARBA" id="ARBA00022617"/>
    </source>
</evidence>
<evidence type="ECO:0000256" key="7">
    <source>
        <dbReference type="ARBA" id="ARBA00023033"/>
    </source>
</evidence>
<name>A0A5P1FHM5_ASPOF</name>
<dbReference type="InterPro" id="IPR017972">
    <property type="entry name" value="Cyt_P450_CS"/>
</dbReference>
<dbReference type="PRINTS" id="PR00385">
    <property type="entry name" value="P450"/>
</dbReference>
<keyword evidence="3 8" id="KW-0349">Heme</keyword>
<dbReference type="InterPro" id="IPR001128">
    <property type="entry name" value="Cyt_P450"/>
</dbReference>
<keyword evidence="5 9" id="KW-0560">Oxidoreductase</keyword>
<sequence length="370" mass="41211">MAVSVILLLLLSFIIILPFLLSSYKSRSKSKPNAPPGPRPLPIIGNLHQVGPIAHRSFYILSKTYGPLFRLNLGKVPALVISSPSVAQQVLKTHDLAFCSRPPLITFQEYSFNGCDVAAAAYGDHWCNLRKIFILELLSSKKLPSFVSAREQETQMMVESIKARADDKSNIFIAGTDTSAATVIWAMSELMRNPAVMKKAQRTVREVVGNKGKVEEADLPKLRYIRFVINETLRLHPPLPLLIPRETTQHCKINGYDIDPKTRVFVSAWAIGRDEESWENPEEFNPDRFIGISVDYKGHDFKFLPFGAGRRICPGINFGVASAELALANLLNAFNWELPPGTRKEDIDMFEAPGVVAHKNTDLCLVAANN</sequence>